<comment type="catalytic activity">
    <reaction evidence="3">
        <text>2-C-methyl-D-erythritol 4-phosphate + CTP + H(+) = 4-CDP-2-C-methyl-D-erythritol + diphosphate</text>
        <dbReference type="Rhea" id="RHEA:13429"/>
        <dbReference type="ChEBI" id="CHEBI:15378"/>
        <dbReference type="ChEBI" id="CHEBI:33019"/>
        <dbReference type="ChEBI" id="CHEBI:37563"/>
        <dbReference type="ChEBI" id="CHEBI:57823"/>
        <dbReference type="ChEBI" id="CHEBI:58262"/>
        <dbReference type="EC" id="2.7.7.60"/>
    </reaction>
</comment>
<comment type="similarity">
    <text evidence="3">Belongs to the IspD/TarI cytidylyltransferase family. IspD subfamily.</text>
</comment>
<sequence>MNYAIIVGGGVGTRMGAAIPKQFLPLNGIPVMMHTIRAFHHSRHSPQIIVVIPSAQHSRWSELCEKHNFHISHILASGGHSRFESVRSGLAAVQSNCANLSQSLIAVHDAVRPLVSTDLIDATFDQAARTGAAALAVQSTNSVRLTSNNGLKNNAYPRQQVYLMQTPQTFNGLILSESYQLDEDQSFTDDASVVEKKGYPVTLVDGDTRNVKITFPEDLRIAAILSGGADLSSTSNDAQ</sequence>
<dbReference type="Proteomes" id="UP000198670">
    <property type="component" value="Unassembled WGS sequence"/>
</dbReference>
<gene>
    <name evidence="3" type="primary">ispD</name>
    <name evidence="4" type="ORF">SAMN05444682_109195</name>
</gene>
<name>A0A1I3R042_9SPHI</name>
<keyword evidence="3" id="KW-0414">Isoprene biosynthesis</keyword>
<dbReference type="PANTHER" id="PTHR32125">
    <property type="entry name" value="2-C-METHYL-D-ERYTHRITOL 4-PHOSPHATE CYTIDYLYLTRANSFERASE, CHLOROPLASTIC"/>
    <property type="match status" value="1"/>
</dbReference>
<accession>A0A1I3R042</accession>
<dbReference type="CDD" id="cd02516">
    <property type="entry name" value="CDP-ME_synthetase"/>
    <property type="match status" value="1"/>
</dbReference>
<reference evidence="4 5" key="1">
    <citation type="submission" date="2016-10" db="EMBL/GenBank/DDBJ databases">
        <authorList>
            <person name="de Groot N.N."/>
        </authorList>
    </citation>
    <scope>NUCLEOTIDE SEQUENCE [LARGE SCALE GENOMIC DNA]</scope>
    <source>
        <strain evidence="4 5">RK1</strain>
    </source>
</reference>
<feature type="site" description="Transition state stabilizer" evidence="3">
    <location>
        <position position="21"/>
    </location>
</feature>
<dbReference type="HAMAP" id="MF_00108">
    <property type="entry name" value="IspD"/>
    <property type="match status" value="1"/>
</dbReference>
<dbReference type="RefSeq" id="WP_090629188.1">
    <property type="nucleotide sequence ID" value="NZ_FOQO01000009.1"/>
</dbReference>
<feature type="site" description="Positions MEP for the nucleophilic attack" evidence="3">
    <location>
        <position position="158"/>
    </location>
</feature>
<evidence type="ECO:0000256" key="1">
    <source>
        <dbReference type="ARBA" id="ARBA00022679"/>
    </source>
</evidence>
<dbReference type="PANTHER" id="PTHR32125:SF4">
    <property type="entry name" value="2-C-METHYL-D-ERYTHRITOL 4-PHOSPHATE CYTIDYLYLTRANSFERASE, CHLOROPLASTIC"/>
    <property type="match status" value="1"/>
</dbReference>
<dbReference type="NCBIfam" id="TIGR00453">
    <property type="entry name" value="ispD"/>
    <property type="match status" value="1"/>
</dbReference>
<dbReference type="GO" id="GO:0050518">
    <property type="term" value="F:2-C-methyl-D-erythritol 4-phosphate cytidylyltransferase activity"/>
    <property type="evidence" value="ECO:0007669"/>
    <property type="project" value="UniProtKB-UniRule"/>
</dbReference>
<dbReference type="InterPro" id="IPR050088">
    <property type="entry name" value="IspD/TarI_cytidylyltransf_bact"/>
</dbReference>
<dbReference type="EC" id="2.7.7.60" evidence="3"/>
<dbReference type="FunFam" id="3.90.550.10:FF:000003">
    <property type="entry name" value="2-C-methyl-D-erythritol 4-phosphate cytidylyltransferase"/>
    <property type="match status" value="1"/>
</dbReference>
<dbReference type="InterPro" id="IPR034683">
    <property type="entry name" value="IspD/TarI"/>
</dbReference>
<keyword evidence="1 3" id="KW-0808">Transferase</keyword>
<dbReference type="GO" id="GO:0019288">
    <property type="term" value="P:isopentenyl diphosphate biosynthetic process, methylerythritol 4-phosphate pathway"/>
    <property type="evidence" value="ECO:0007669"/>
    <property type="project" value="UniProtKB-UniRule"/>
</dbReference>
<dbReference type="UniPathway" id="UPA00056">
    <property type="reaction ID" value="UER00093"/>
</dbReference>
<comment type="function">
    <text evidence="3">Catalyzes the formation of 4-diphosphocytidyl-2-C-methyl-D-erythritol from CTP and 2-C-methyl-D-erythritol 4-phosphate (MEP).</text>
</comment>
<evidence type="ECO:0000256" key="2">
    <source>
        <dbReference type="ARBA" id="ARBA00022695"/>
    </source>
</evidence>
<dbReference type="InterPro" id="IPR029044">
    <property type="entry name" value="Nucleotide-diphossugar_trans"/>
</dbReference>
<dbReference type="STRING" id="1477437.SAMN05444682_109195"/>
<dbReference type="Pfam" id="PF01128">
    <property type="entry name" value="IspD"/>
    <property type="match status" value="1"/>
</dbReference>
<organism evidence="4 5">
    <name type="scientific">Parapedobacter indicus</name>
    <dbReference type="NCBI Taxonomy" id="1477437"/>
    <lineage>
        <taxon>Bacteria</taxon>
        <taxon>Pseudomonadati</taxon>
        <taxon>Bacteroidota</taxon>
        <taxon>Sphingobacteriia</taxon>
        <taxon>Sphingobacteriales</taxon>
        <taxon>Sphingobacteriaceae</taxon>
        <taxon>Parapedobacter</taxon>
    </lineage>
</organism>
<comment type="pathway">
    <text evidence="3">Isoprenoid biosynthesis; isopentenyl diphosphate biosynthesis via DXP pathway; isopentenyl diphosphate from 1-deoxy-D-xylulose 5-phosphate: step 2/6.</text>
</comment>
<evidence type="ECO:0000313" key="5">
    <source>
        <dbReference type="Proteomes" id="UP000198670"/>
    </source>
</evidence>
<feature type="site" description="Positions MEP for the nucleophilic attack" evidence="3">
    <location>
        <position position="212"/>
    </location>
</feature>
<dbReference type="SUPFAM" id="SSF53448">
    <property type="entry name" value="Nucleotide-diphospho-sugar transferases"/>
    <property type="match status" value="1"/>
</dbReference>
<dbReference type="OrthoDB" id="9806837at2"/>
<keyword evidence="2 3" id="KW-0548">Nucleotidyltransferase</keyword>
<feature type="site" description="Transition state stabilizer" evidence="3">
    <location>
        <position position="14"/>
    </location>
</feature>
<evidence type="ECO:0000256" key="3">
    <source>
        <dbReference type="HAMAP-Rule" id="MF_00108"/>
    </source>
</evidence>
<dbReference type="Gene3D" id="3.90.550.10">
    <property type="entry name" value="Spore Coat Polysaccharide Biosynthesis Protein SpsA, Chain A"/>
    <property type="match status" value="1"/>
</dbReference>
<proteinExistence type="inferred from homology"/>
<evidence type="ECO:0000313" key="4">
    <source>
        <dbReference type="EMBL" id="SFJ39883.1"/>
    </source>
</evidence>
<keyword evidence="5" id="KW-1185">Reference proteome</keyword>
<dbReference type="EMBL" id="FOQO01000009">
    <property type="protein sequence ID" value="SFJ39883.1"/>
    <property type="molecule type" value="Genomic_DNA"/>
</dbReference>
<dbReference type="AlphaFoldDB" id="A0A1I3R042"/>
<dbReference type="InterPro" id="IPR001228">
    <property type="entry name" value="IspD"/>
</dbReference>
<dbReference type="NCBIfam" id="NF001186">
    <property type="entry name" value="PRK00155.2-3"/>
    <property type="match status" value="1"/>
</dbReference>
<protein>
    <recommendedName>
        <fullName evidence="3">2-C-methyl-D-erythritol 4-phosphate cytidylyltransferase</fullName>
        <ecNumber evidence="3">2.7.7.60</ecNumber>
    </recommendedName>
    <alternativeName>
        <fullName evidence="3">4-diphosphocytidyl-2C-methyl-D-erythritol synthase</fullName>
    </alternativeName>
    <alternativeName>
        <fullName evidence="3">MEP cytidylyltransferase</fullName>
        <shortName evidence="3">MCT</shortName>
    </alternativeName>
</protein>